<evidence type="ECO:0000259" key="3">
    <source>
        <dbReference type="Pfam" id="PF01755"/>
    </source>
</evidence>
<evidence type="ECO:0000313" key="4">
    <source>
        <dbReference type="EMBL" id="CAI4009418.1"/>
    </source>
</evidence>
<keyword evidence="6" id="KW-0808">Transferase</keyword>
<dbReference type="CDD" id="cd06532">
    <property type="entry name" value="Glyco_transf_25"/>
    <property type="match status" value="1"/>
</dbReference>
<reference evidence="5" key="2">
    <citation type="submission" date="2024-04" db="EMBL/GenBank/DDBJ databases">
        <authorList>
            <person name="Chen Y."/>
            <person name="Shah S."/>
            <person name="Dougan E. K."/>
            <person name="Thang M."/>
            <person name="Chan C."/>
        </authorList>
    </citation>
    <scope>NUCLEOTIDE SEQUENCE [LARGE SCALE GENOMIC DNA]</scope>
</reference>
<reference evidence="4" key="1">
    <citation type="submission" date="2022-10" db="EMBL/GenBank/DDBJ databases">
        <authorList>
            <person name="Chen Y."/>
            <person name="Dougan E. K."/>
            <person name="Chan C."/>
            <person name="Rhodes N."/>
            <person name="Thang M."/>
        </authorList>
    </citation>
    <scope>NUCLEOTIDE SEQUENCE</scope>
</reference>
<evidence type="ECO:0000313" key="7">
    <source>
        <dbReference type="Proteomes" id="UP001152797"/>
    </source>
</evidence>
<dbReference type="OrthoDB" id="437855at2759"/>
<evidence type="ECO:0000256" key="2">
    <source>
        <dbReference type="SAM" id="SignalP"/>
    </source>
</evidence>
<dbReference type="EMBL" id="CAMXCT020004524">
    <property type="protein sequence ID" value="CAL1162793.1"/>
    <property type="molecule type" value="Genomic_DNA"/>
</dbReference>
<keyword evidence="6" id="KW-0328">Glycosyltransferase</keyword>
<evidence type="ECO:0000256" key="1">
    <source>
        <dbReference type="SAM" id="MobiDB-lite"/>
    </source>
</evidence>
<comment type="caution">
    <text evidence="4">The sequence shown here is derived from an EMBL/GenBank/DDBJ whole genome shotgun (WGS) entry which is preliminary data.</text>
</comment>
<keyword evidence="7" id="KW-1185">Reference proteome</keyword>
<protein>
    <submittedName>
        <fullName evidence="6">Procollagen galactosyltransferase 1 (Collage n beta(1-O)galactosyltransferase 1) (Glycosyltransferase 25 family member 1) (Hydroxylysine galactosyltransferase 1)</fullName>
    </submittedName>
</protein>
<feature type="region of interest" description="Disordered" evidence="1">
    <location>
        <begin position="370"/>
        <end position="393"/>
    </location>
</feature>
<keyword evidence="2" id="KW-0732">Signal</keyword>
<dbReference type="SUPFAM" id="SSF50249">
    <property type="entry name" value="Nucleic acid-binding proteins"/>
    <property type="match status" value="1"/>
</dbReference>
<accession>A0A9P1GDW0</accession>
<dbReference type="EMBL" id="CAMXCT010004524">
    <property type="protein sequence ID" value="CAI4009418.1"/>
    <property type="molecule type" value="Genomic_DNA"/>
</dbReference>
<dbReference type="Gene3D" id="2.40.50.140">
    <property type="entry name" value="Nucleic acid-binding proteins"/>
    <property type="match status" value="1"/>
</dbReference>
<dbReference type="InterPro" id="IPR012340">
    <property type="entry name" value="NA-bd_OB-fold"/>
</dbReference>
<feature type="domain" description="Glycosyl transferase family 25" evidence="3">
    <location>
        <begin position="465"/>
        <end position="618"/>
    </location>
</feature>
<feature type="chain" id="PRO_5043272889" evidence="2">
    <location>
        <begin position="24"/>
        <end position="743"/>
    </location>
</feature>
<dbReference type="GO" id="GO:0016757">
    <property type="term" value="F:glycosyltransferase activity"/>
    <property type="evidence" value="ECO:0007669"/>
    <property type="project" value="UniProtKB-KW"/>
</dbReference>
<evidence type="ECO:0000313" key="5">
    <source>
        <dbReference type="EMBL" id="CAL1162793.1"/>
    </source>
</evidence>
<dbReference type="Pfam" id="PF01755">
    <property type="entry name" value="Glyco_transf_25"/>
    <property type="match status" value="1"/>
</dbReference>
<feature type="signal peptide" evidence="2">
    <location>
        <begin position="1"/>
        <end position="23"/>
    </location>
</feature>
<dbReference type="InterPro" id="IPR002654">
    <property type="entry name" value="Glyco_trans_25"/>
</dbReference>
<sequence length="743" mass="81238">MVRISWCLTRGLLTLALVRCCCGKGGTGSSGRGTSSTGGGARVVASRTTYSSTTGYVAAAMILSGSRRRWGTYGHGNAAGSGDSVCTLLTEDEMNDTCSNLMENETNCFDCMACEVEECVGNITNCDEYLATVYKECCVENCDAIAVGAGFVELNGVDIMVHVNDCKPEDVELFTGGQPQVGDTVSFEIEPRKDNPEHMQAKRVIGGTDERCCNTKGKGQVTPVQGTGQFSGVVKAFNAKGFGWIEFPDGSRTWVELRDCVGSRPVTGDRVQFDLQATGQPGRALQAVNVTGGTAPLDLKDAVLSRDMAKAKAVAATAAAAAKDTKAVGQQLTLKKNAQGHLVGCVLQLQWGARYPGVFSLPKKRHIRHRGNNHHHQRSSGPNAAAKTAGQTTRLGARKTYEVKPTRPTARRYTMLAQQNGRKRQQGNTILAPCLRRRTSVASPARNAVRSRTISTARPSIAELKTVVVNLQRRHDRMEGCRQRLLSVCPQLPFERFDATAEIPLEEVTTSWNTARNVEFQKQRAIRKGWNDLETYQVRQLDLSPGERGCASSHIRAWRYCVEQAKGTDQPLLVLEDDAAPTAEFCEVLEQALATLPDDADLLYLGYSQAADWRREVSRHVVESHYVWTTVAYIVWPLGARKMLSKLPVNEPVDNWMAGMCAENDIKAYCVRPKIVLQADAWNVNSDVAHSDEHYWGPNSDIQHSDALYWGPGHPEAGGDPAGGLLWDLDDLDDLDDSDSEDL</sequence>
<organism evidence="4">
    <name type="scientific">Cladocopium goreaui</name>
    <dbReference type="NCBI Taxonomy" id="2562237"/>
    <lineage>
        <taxon>Eukaryota</taxon>
        <taxon>Sar</taxon>
        <taxon>Alveolata</taxon>
        <taxon>Dinophyceae</taxon>
        <taxon>Suessiales</taxon>
        <taxon>Symbiodiniaceae</taxon>
        <taxon>Cladocopium</taxon>
    </lineage>
</organism>
<dbReference type="Proteomes" id="UP001152797">
    <property type="component" value="Unassembled WGS sequence"/>
</dbReference>
<dbReference type="AlphaFoldDB" id="A0A9P1GDW0"/>
<proteinExistence type="predicted"/>
<gene>
    <name evidence="4" type="ORF">C1SCF055_LOCUS34779</name>
</gene>
<name>A0A9P1GDW0_9DINO</name>
<dbReference type="EMBL" id="CAMXCT030004524">
    <property type="protein sequence ID" value="CAL4796730.1"/>
    <property type="molecule type" value="Genomic_DNA"/>
</dbReference>
<evidence type="ECO:0000313" key="6">
    <source>
        <dbReference type="EMBL" id="CAL4796730.1"/>
    </source>
</evidence>